<evidence type="ECO:0000256" key="2">
    <source>
        <dbReference type="ARBA" id="ARBA00023306"/>
    </source>
</evidence>
<comment type="caution">
    <text evidence="4">The sequence shown here is derived from an EMBL/GenBank/DDBJ whole genome shotgun (WGS) entry which is preliminary data.</text>
</comment>
<proteinExistence type="predicted"/>
<dbReference type="GO" id="GO:0004860">
    <property type="term" value="F:protein kinase inhibitor activity"/>
    <property type="evidence" value="ECO:0007669"/>
    <property type="project" value="UniProtKB-KW"/>
</dbReference>
<keyword evidence="5" id="KW-1185">Reference proteome</keyword>
<evidence type="ECO:0000313" key="5">
    <source>
        <dbReference type="Proteomes" id="UP000594638"/>
    </source>
</evidence>
<keyword evidence="3" id="KW-0472">Membrane</keyword>
<keyword evidence="3" id="KW-1133">Transmembrane helix</keyword>
<dbReference type="Gramene" id="OE9A062291T1">
    <property type="protein sequence ID" value="OE9A062291C1"/>
    <property type="gene ID" value="OE9A062291"/>
</dbReference>
<dbReference type="EMBL" id="CACTIH010009712">
    <property type="protein sequence ID" value="CAA3032828.1"/>
    <property type="molecule type" value="Genomic_DNA"/>
</dbReference>
<dbReference type="Proteomes" id="UP000594638">
    <property type="component" value="Unassembled WGS sequence"/>
</dbReference>
<reference evidence="4 5" key="1">
    <citation type="submission" date="2019-12" db="EMBL/GenBank/DDBJ databases">
        <authorList>
            <person name="Alioto T."/>
            <person name="Alioto T."/>
            <person name="Gomez Garrido J."/>
        </authorList>
    </citation>
    <scope>NUCLEOTIDE SEQUENCE [LARGE SCALE GENOMIC DNA]</scope>
</reference>
<dbReference type="AlphaFoldDB" id="A0A8S0VKS8"/>
<evidence type="ECO:0000256" key="1">
    <source>
        <dbReference type="ARBA" id="ARBA00023013"/>
    </source>
</evidence>
<dbReference type="PANTHER" id="PTHR33142:SF8">
    <property type="entry name" value="CYCLIN-DEPENDENT PROTEIN KINASE INHIBITOR SMR9"/>
    <property type="match status" value="1"/>
</dbReference>
<protein>
    <submittedName>
        <fullName evidence="4">Uncharacterized protein</fullName>
    </submittedName>
</protein>
<dbReference type="OrthoDB" id="1302889at2759"/>
<sequence length="188" mass="21392">MGVTKKREGKESEGNKWLVAGISVRVPLKSTSAKPKEGYEDYECCATPSAREFKMPEMFTCPAAPRKRRPSLNFEDYDKCVMTPPAREFKIPEMFTCPAAPRKRRPSLNCHFYGVGFSNSPDLESRARGVRNGGSFDSWWQVMRMKWWWRQAAEVVVVLVVAVAPLRLLVLHLHGRGVLEIRGDMKST</sequence>
<dbReference type="GO" id="GO:0032875">
    <property type="term" value="P:regulation of DNA endoreduplication"/>
    <property type="evidence" value="ECO:0007669"/>
    <property type="project" value="InterPro"/>
</dbReference>
<gene>
    <name evidence="4" type="ORF">OLEA9_A062291</name>
</gene>
<accession>A0A8S0VKS8</accession>
<dbReference type="PANTHER" id="PTHR33142">
    <property type="entry name" value="CYCLIN-DEPENDENT PROTEIN KINASE INHIBITOR SMR13"/>
    <property type="match status" value="1"/>
</dbReference>
<keyword evidence="2" id="KW-0131">Cell cycle</keyword>
<feature type="transmembrane region" description="Helical" evidence="3">
    <location>
        <begin position="152"/>
        <end position="170"/>
    </location>
</feature>
<evidence type="ECO:0000313" key="4">
    <source>
        <dbReference type="EMBL" id="CAA3032828.1"/>
    </source>
</evidence>
<organism evidence="4 5">
    <name type="scientific">Olea europaea subsp. europaea</name>
    <dbReference type="NCBI Taxonomy" id="158383"/>
    <lineage>
        <taxon>Eukaryota</taxon>
        <taxon>Viridiplantae</taxon>
        <taxon>Streptophyta</taxon>
        <taxon>Embryophyta</taxon>
        <taxon>Tracheophyta</taxon>
        <taxon>Spermatophyta</taxon>
        <taxon>Magnoliopsida</taxon>
        <taxon>eudicotyledons</taxon>
        <taxon>Gunneridae</taxon>
        <taxon>Pentapetalae</taxon>
        <taxon>asterids</taxon>
        <taxon>lamiids</taxon>
        <taxon>Lamiales</taxon>
        <taxon>Oleaceae</taxon>
        <taxon>Oleeae</taxon>
        <taxon>Olea</taxon>
    </lineage>
</organism>
<dbReference type="InterPro" id="IPR040389">
    <property type="entry name" value="SMR"/>
</dbReference>
<keyword evidence="3" id="KW-0812">Transmembrane</keyword>
<name>A0A8S0VKS8_OLEEU</name>
<keyword evidence="1" id="KW-0649">Protein kinase inhibitor</keyword>
<evidence type="ECO:0000256" key="3">
    <source>
        <dbReference type="SAM" id="Phobius"/>
    </source>
</evidence>